<feature type="region of interest" description="Disordered" evidence="1">
    <location>
        <begin position="435"/>
        <end position="488"/>
    </location>
</feature>
<name>A0A642V655_9ASCO</name>
<dbReference type="PANTHER" id="PTHR38700">
    <property type="entry name" value="YALI0E22418P"/>
    <property type="match status" value="1"/>
</dbReference>
<feature type="region of interest" description="Disordered" evidence="1">
    <location>
        <begin position="1"/>
        <end position="116"/>
    </location>
</feature>
<dbReference type="OrthoDB" id="6235964at2759"/>
<gene>
    <name evidence="2" type="ORF">TRICI_002556</name>
</gene>
<proteinExistence type="predicted"/>
<dbReference type="AlphaFoldDB" id="A0A642V655"/>
<feature type="compositionally biased region" description="Low complexity" evidence="1">
    <location>
        <begin position="45"/>
        <end position="66"/>
    </location>
</feature>
<feature type="compositionally biased region" description="Basic residues" evidence="1">
    <location>
        <begin position="100"/>
        <end position="109"/>
    </location>
</feature>
<dbReference type="Proteomes" id="UP000761534">
    <property type="component" value="Unassembled WGS sequence"/>
</dbReference>
<feature type="compositionally biased region" description="Polar residues" evidence="1">
    <location>
        <begin position="83"/>
        <end position="95"/>
    </location>
</feature>
<sequence length="488" mass="55558">MSYANNGEDITRVPTRYRRRPAGRSVSARPKLQLETTRGAAQQHSSSASSTPLSAYTTPLTHTATTDYDDDEDDRPSVDTNPFVETQSRMSSSRMEGSKHLRRAHTHHKSSSETKIEPTRAFDIKIQLPTQSVVKQVSLDTRISDLLEDLVSEHRYELPGSADDFMLWEVVDTFGVKRPLRSYEYIKFIRASWENMSNNYLQVGPSSKKLEVDSIAFLAPRRDLYNGKAFFKGPVSYQKPNFHDWRKGHLDVTNNHLVLRKREHGSDIRSLNLSEFELYEYRKSKLASFRSLPGKYTLILRSQQSPDFFLNKADAVLFLSTNSRDDYDSLRNIVYSLRSQALDKVVRAYAQSLENPQELTSNQKNLLDIHGGQEGTHTHNNQEEESIPLAQLHLDHQEIKKQGLLGTTYEKMVHHQHVNNPNAVETPKFTPNSLLANAKPSAISGTPVPTEDRSPFERGLMGRTYSVKRPSKKPQRLPSHSMATSHKI</sequence>
<organism evidence="2 3">
    <name type="scientific">Trichomonascus ciferrii</name>
    <dbReference type="NCBI Taxonomy" id="44093"/>
    <lineage>
        <taxon>Eukaryota</taxon>
        <taxon>Fungi</taxon>
        <taxon>Dikarya</taxon>
        <taxon>Ascomycota</taxon>
        <taxon>Saccharomycotina</taxon>
        <taxon>Dipodascomycetes</taxon>
        <taxon>Dipodascales</taxon>
        <taxon>Trichomonascaceae</taxon>
        <taxon>Trichomonascus</taxon>
        <taxon>Trichomonascus ciferrii complex</taxon>
    </lineage>
</organism>
<dbReference type="Gene3D" id="3.10.20.90">
    <property type="entry name" value="Phosphatidylinositol 3-kinase Catalytic Subunit, Chain A, domain 1"/>
    <property type="match status" value="1"/>
</dbReference>
<evidence type="ECO:0000256" key="1">
    <source>
        <dbReference type="SAM" id="MobiDB-lite"/>
    </source>
</evidence>
<keyword evidence="3" id="KW-1185">Reference proteome</keyword>
<dbReference type="VEuPathDB" id="FungiDB:TRICI_002556"/>
<evidence type="ECO:0000313" key="2">
    <source>
        <dbReference type="EMBL" id="KAA8915199.1"/>
    </source>
</evidence>
<accession>A0A642V655</accession>
<comment type="caution">
    <text evidence="2">The sequence shown here is derived from an EMBL/GenBank/DDBJ whole genome shotgun (WGS) entry which is preliminary data.</text>
</comment>
<evidence type="ECO:0000313" key="3">
    <source>
        <dbReference type="Proteomes" id="UP000761534"/>
    </source>
</evidence>
<protein>
    <submittedName>
        <fullName evidence="2">Uncharacterized protein</fullName>
    </submittedName>
</protein>
<dbReference type="EMBL" id="SWFS01000179">
    <property type="protein sequence ID" value="KAA8915199.1"/>
    <property type="molecule type" value="Genomic_DNA"/>
</dbReference>
<dbReference type="PANTHER" id="PTHR38700:SF1">
    <property type="entry name" value="PH DOMAIN-CONTAINING PROTEIN"/>
    <property type="match status" value="1"/>
</dbReference>
<feature type="compositionally biased region" description="Polar residues" evidence="1">
    <location>
        <begin position="34"/>
        <end position="44"/>
    </location>
</feature>
<reference evidence="2" key="1">
    <citation type="journal article" date="2019" name="G3 (Bethesda)">
        <title>Genome Assemblies of Two Rare Opportunistic Yeast Pathogens: Diutina rugosa (syn. Candida rugosa) and Trichomonascus ciferrii (syn. Candida ciferrii).</title>
        <authorList>
            <person name="Mixao V."/>
            <person name="Saus E."/>
            <person name="Hansen A.P."/>
            <person name="Lass-Florl C."/>
            <person name="Gabaldon T."/>
        </authorList>
    </citation>
    <scope>NUCLEOTIDE SEQUENCE</scope>
    <source>
        <strain evidence="2">CBS 4856</strain>
    </source>
</reference>